<comment type="cofactor">
    <cofactor evidence="5">
        <name>Mg(2+)</name>
        <dbReference type="ChEBI" id="CHEBI:18420"/>
    </cofactor>
    <cofactor evidence="5">
        <name>Mn(2+)</name>
        <dbReference type="ChEBI" id="CHEBI:29035"/>
    </cofactor>
    <text evidence="5">Mg(2+). Can also accept Mn(2+).</text>
</comment>
<dbReference type="EC" id="2.7.2.1" evidence="5"/>
<protein>
    <recommendedName>
        <fullName evidence="5">Acetate kinase</fullName>
        <ecNumber evidence="5">2.7.2.1</ecNumber>
    </recommendedName>
    <alternativeName>
        <fullName evidence="5">Acetokinase</fullName>
    </alternativeName>
</protein>
<dbReference type="GO" id="GO:0006083">
    <property type="term" value="P:acetate metabolic process"/>
    <property type="evidence" value="ECO:0007669"/>
    <property type="project" value="TreeGrafter"/>
</dbReference>
<reference evidence="7 8" key="1">
    <citation type="submission" date="2016-10" db="EMBL/GenBank/DDBJ databases">
        <authorList>
            <person name="de Groot N.N."/>
        </authorList>
    </citation>
    <scope>NUCLEOTIDE SEQUENCE [LARGE SCALE GENOMIC DNA]</scope>
    <source>
        <strain evidence="7 8">DSM 8423</strain>
    </source>
</reference>
<evidence type="ECO:0000313" key="8">
    <source>
        <dbReference type="Proteomes" id="UP000198744"/>
    </source>
</evidence>
<evidence type="ECO:0000256" key="2">
    <source>
        <dbReference type="ARBA" id="ARBA00022741"/>
    </source>
</evidence>
<gene>
    <name evidence="5" type="primary">ackA</name>
    <name evidence="7" type="ORF">SAMN04489760_10545</name>
</gene>
<dbReference type="PRINTS" id="PR00471">
    <property type="entry name" value="ACETATEKNASE"/>
</dbReference>
<keyword evidence="5" id="KW-0460">Magnesium</keyword>
<name>A0A1H7VZQ2_9BACT</name>
<keyword evidence="8" id="KW-1185">Reference proteome</keyword>
<dbReference type="NCBIfam" id="TIGR00016">
    <property type="entry name" value="ackA"/>
    <property type="match status" value="1"/>
</dbReference>
<dbReference type="HAMAP" id="MF_00020">
    <property type="entry name" value="Acetate_kinase"/>
    <property type="match status" value="1"/>
</dbReference>
<feature type="binding site" evidence="5">
    <location>
        <position position="94"/>
    </location>
    <ligand>
        <name>substrate</name>
    </ligand>
</feature>
<dbReference type="STRING" id="43775.SAMN04489760_10545"/>
<dbReference type="RefSeq" id="WP_272936585.1">
    <property type="nucleotide sequence ID" value="NZ_FOBS01000005.1"/>
</dbReference>
<comment type="subunit">
    <text evidence="5">Homodimer.</text>
</comment>
<feature type="binding site" evidence="5">
    <location>
        <begin position="333"/>
        <end position="337"/>
    </location>
    <ligand>
        <name>ATP</name>
        <dbReference type="ChEBI" id="CHEBI:30616"/>
    </ligand>
</feature>
<organism evidence="7 8">
    <name type="scientific">Syntrophus gentianae</name>
    <dbReference type="NCBI Taxonomy" id="43775"/>
    <lineage>
        <taxon>Bacteria</taxon>
        <taxon>Pseudomonadati</taxon>
        <taxon>Thermodesulfobacteriota</taxon>
        <taxon>Syntrophia</taxon>
        <taxon>Syntrophales</taxon>
        <taxon>Syntrophaceae</taxon>
        <taxon>Syntrophus</taxon>
    </lineage>
</organism>
<evidence type="ECO:0000313" key="7">
    <source>
        <dbReference type="EMBL" id="SEM14267.1"/>
    </source>
</evidence>
<keyword evidence="5" id="KW-0963">Cytoplasm</keyword>
<keyword evidence="1 5" id="KW-0808">Transferase</keyword>
<feature type="site" description="Transition state stabilizer" evidence="5">
    <location>
        <position position="244"/>
    </location>
</feature>
<dbReference type="GO" id="GO:0000287">
    <property type="term" value="F:magnesium ion binding"/>
    <property type="evidence" value="ECO:0007669"/>
    <property type="project" value="UniProtKB-UniRule"/>
</dbReference>
<keyword evidence="5" id="KW-0479">Metal-binding</keyword>
<dbReference type="AlphaFoldDB" id="A0A1H7VZQ2"/>
<dbReference type="EMBL" id="FOBS01000005">
    <property type="protein sequence ID" value="SEM14267.1"/>
    <property type="molecule type" value="Genomic_DNA"/>
</dbReference>
<keyword evidence="3 5" id="KW-0418">Kinase</keyword>
<dbReference type="PIRSF" id="PIRSF000722">
    <property type="entry name" value="Acetate_prop_kin"/>
    <property type="match status" value="1"/>
</dbReference>
<dbReference type="GO" id="GO:0006085">
    <property type="term" value="P:acetyl-CoA biosynthetic process"/>
    <property type="evidence" value="ECO:0007669"/>
    <property type="project" value="UniProtKB-UniRule"/>
</dbReference>
<dbReference type="SUPFAM" id="SSF53067">
    <property type="entry name" value="Actin-like ATPase domain"/>
    <property type="match status" value="2"/>
</dbReference>
<dbReference type="Pfam" id="PF00871">
    <property type="entry name" value="Acetate_kinase"/>
    <property type="match status" value="1"/>
</dbReference>
<dbReference type="Proteomes" id="UP000198744">
    <property type="component" value="Unassembled WGS sequence"/>
</dbReference>
<dbReference type="CDD" id="cd24010">
    <property type="entry name" value="ASKHA_NBD_AcK_PK"/>
    <property type="match status" value="1"/>
</dbReference>
<comment type="similarity">
    <text evidence="5 6">Belongs to the acetokinase family.</text>
</comment>
<feature type="active site" description="Proton donor/acceptor" evidence="5">
    <location>
        <position position="151"/>
    </location>
</feature>
<comment type="pathway">
    <text evidence="5">Metabolic intermediate biosynthesis; acetyl-CoA biosynthesis; acetyl-CoA from acetate: step 1/2.</text>
</comment>
<evidence type="ECO:0000256" key="4">
    <source>
        <dbReference type="ARBA" id="ARBA00022840"/>
    </source>
</evidence>
<sequence>MMKVGVVNCGSSSIKYEVFGLPDLVMVASGIVEKIGSPEGCLRQLRRSKDGTFDEQIYSKRLADHQDGFDFMVHMNRENQIISDDKELFGIGHRVVHGGELFRKPTLIDDSVVAAINSLIPLAPLHNPSNLLGIEIALTRFPNIPQVAVFDTAFHQTLPPHAFTYAVPYTWYTRHSVRRYGFHGTSHRYVSRKATRYLGKETENTNLITLHLGNGASCTALRGGVSIDTSMGLTPLEGLVMGTRSGDIDPALHFYIIRETGMSNSEIENALNSHSGLKGICGLNDMREIEEEAGRGEKLALLALDVFCYRIKKYIGAYWAVLGRLDAVIFTGGIGENSATVRSRVCHGLEHAGIILDEGRNATISGAVAEIQRDGAPVKLIVVKTDEEQEIARQTISVIEKDREERPRAP</sequence>
<accession>A0A1H7VZQ2</accession>
<dbReference type="Gene3D" id="3.30.420.40">
    <property type="match status" value="2"/>
</dbReference>
<proteinExistence type="inferred from homology"/>
<feature type="binding site" evidence="5">
    <location>
        <begin position="285"/>
        <end position="287"/>
    </location>
    <ligand>
        <name>ATP</name>
        <dbReference type="ChEBI" id="CHEBI:30616"/>
    </ligand>
</feature>
<evidence type="ECO:0000256" key="3">
    <source>
        <dbReference type="ARBA" id="ARBA00022777"/>
    </source>
</evidence>
<dbReference type="PANTHER" id="PTHR21060">
    <property type="entry name" value="ACETATE KINASE"/>
    <property type="match status" value="1"/>
</dbReference>
<feature type="site" description="Transition state stabilizer" evidence="5">
    <location>
        <position position="183"/>
    </location>
</feature>
<dbReference type="InterPro" id="IPR004372">
    <property type="entry name" value="Ac/propionate_kinase"/>
</dbReference>
<comment type="catalytic activity">
    <reaction evidence="5">
        <text>acetate + ATP = acetyl phosphate + ADP</text>
        <dbReference type="Rhea" id="RHEA:11352"/>
        <dbReference type="ChEBI" id="CHEBI:22191"/>
        <dbReference type="ChEBI" id="CHEBI:30089"/>
        <dbReference type="ChEBI" id="CHEBI:30616"/>
        <dbReference type="ChEBI" id="CHEBI:456216"/>
        <dbReference type="EC" id="2.7.2.1"/>
    </reaction>
</comment>
<dbReference type="UniPathway" id="UPA00340">
    <property type="reaction ID" value="UER00458"/>
</dbReference>
<evidence type="ECO:0000256" key="1">
    <source>
        <dbReference type="ARBA" id="ARBA00022679"/>
    </source>
</evidence>
<feature type="binding site" evidence="5">
    <location>
        <position position="8"/>
    </location>
    <ligand>
        <name>Mg(2+)</name>
        <dbReference type="ChEBI" id="CHEBI:18420"/>
    </ligand>
</feature>
<evidence type="ECO:0000256" key="5">
    <source>
        <dbReference type="HAMAP-Rule" id="MF_00020"/>
    </source>
</evidence>
<comment type="function">
    <text evidence="5">Catalyzes the formation of acetyl phosphate from acetate and ATP. Can also catalyze the reverse reaction.</text>
</comment>
<evidence type="ECO:0000256" key="6">
    <source>
        <dbReference type="RuleBase" id="RU003835"/>
    </source>
</evidence>
<keyword evidence="2 5" id="KW-0547">Nucleotide-binding</keyword>
<dbReference type="InterPro" id="IPR000890">
    <property type="entry name" value="Aliphatic_acid_kin_short-chain"/>
</dbReference>
<dbReference type="PANTHER" id="PTHR21060:SF15">
    <property type="entry name" value="ACETATE KINASE-RELATED"/>
    <property type="match status" value="1"/>
</dbReference>
<dbReference type="GO" id="GO:0005737">
    <property type="term" value="C:cytoplasm"/>
    <property type="evidence" value="ECO:0007669"/>
    <property type="project" value="UniProtKB-SubCell"/>
</dbReference>
<feature type="binding site" evidence="5">
    <location>
        <position position="15"/>
    </location>
    <ligand>
        <name>ATP</name>
        <dbReference type="ChEBI" id="CHEBI:30616"/>
    </ligand>
</feature>
<feature type="binding site" evidence="5">
    <location>
        <position position="387"/>
    </location>
    <ligand>
        <name>Mg(2+)</name>
        <dbReference type="ChEBI" id="CHEBI:18420"/>
    </ligand>
</feature>
<dbReference type="GO" id="GO:0008776">
    <property type="term" value="F:acetate kinase activity"/>
    <property type="evidence" value="ECO:0007669"/>
    <property type="project" value="UniProtKB-UniRule"/>
</dbReference>
<comment type="subcellular location">
    <subcellularLocation>
        <location evidence="5">Cytoplasm</location>
    </subcellularLocation>
</comment>
<keyword evidence="4 5" id="KW-0067">ATP-binding</keyword>
<dbReference type="GO" id="GO:0005524">
    <property type="term" value="F:ATP binding"/>
    <property type="evidence" value="ECO:0007669"/>
    <property type="project" value="UniProtKB-KW"/>
</dbReference>
<feature type="binding site" evidence="5">
    <location>
        <begin position="211"/>
        <end position="215"/>
    </location>
    <ligand>
        <name>ATP</name>
        <dbReference type="ChEBI" id="CHEBI:30616"/>
    </ligand>
</feature>
<dbReference type="InterPro" id="IPR043129">
    <property type="entry name" value="ATPase_NBD"/>
</dbReference>